<feature type="domain" description="N-acetyltransferase" evidence="1">
    <location>
        <begin position="14"/>
        <end position="160"/>
    </location>
</feature>
<evidence type="ECO:0000259" key="1">
    <source>
        <dbReference type="PROSITE" id="PS51186"/>
    </source>
</evidence>
<accession>A0ABW2B9D4</accession>
<evidence type="ECO:0000313" key="2">
    <source>
        <dbReference type="EMBL" id="MFC6762365.1"/>
    </source>
</evidence>
<gene>
    <name evidence="2" type="ORF">ACFQFQ_27080</name>
</gene>
<dbReference type="InterPro" id="IPR000182">
    <property type="entry name" value="GNAT_dom"/>
</dbReference>
<dbReference type="Proteomes" id="UP001596353">
    <property type="component" value="Unassembled WGS sequence"/>
</dbReference>
<dbReference type="InterPro" id="IPR016181">
    <property type="entry name" value="Acyl_CoA_acyltransferase"/>
</dbReference>
<sequence>MIELEHRQFQCPGYYIRAASKPFEARGAEALRRRVFVEEQRIFQTHDRDEIDLVATHLVALSTYAHEADQVVGTVRIHEERPGLWWGSRLAVDSDFRQVGRLGTELIRLAVCTANARGCDAFLAHVQMQNVPLFRRLKWTVLEEVTLHGVPHARMSADLSFYPPCEDPAAGWFMKPGRQA</sequence>
<dbReference type="Gene3D" id="3.40.630.30">
    <property type="match status" value="1"/>
</dbReference>
<dbReference type="PROSITE" id="PS51186">
    <property type="entry name" value="GNAT"/>
    <property type="match status" value="1"/>
</dbReference>
<keyword evidence="3" id="KW-1185">Reference proteome</keyword>
<dbReference type="Pfam" id="PF00583">
    <property type="entry name" value="Acetyltransf_1"/>
    <property type="match status" value="1"/>
</dbReference>
<dbReference type="NCBIfam" id="TIGR04045">
    <property type="entry name" value="MSMEG_0567_GNAT"/>
    <property type="match status" value="1"/>
</dbReference>
<reference evidence="3" key="1">
    <citation type="journal article" date="2019" name="Int. J. Syst. Evol. Microbiol.">
        <title>The Global Catalogue of Microorganisms (GCM) 10K type strain sequencing project: providing services to taxonomists for standard genome sequencing and annotation.</title>
        <authorList>
            <consortium name="The Broad Institute Genomics Platform"/>
            <consortium name="The Broad Institute Genome Sequencing Center for Infectious Disease"/>
            <person name="Wu L."/>
            <person name="Ma J."/>
        </authorList>
    </citation>
    <scope>NUCLEOTIDE SEQUENCE [LARGE SCALE GENOMIC DNA]</scope>
    <source>
        <strain evidence="3">CCUG 66188</strain>
    </source>
</reference>
<protein>
    <submittedName>
        <fullName evidence="2">MSMEG_0567/Sll0786 family nitrogen starvation N-acetyltransferase</fullName>
    </submittedName>
</protein>
<dbReference type="SUPFAM" id="SSF55729">
    <property type="entry name" value="Acyl-CoA N-acyltransferases (Nat)"/>
    <property type="match status" value="1"/>
</dbReference>
<dbReference type="InterPro" id="IPR024035">
    <property type="entry name" value="MSMEG_0567_GNAT"/>
</dbReference>
<name>A0ABW2B9D4_9RHOB</name>
<evidence type="ECO:0000313" key="3">
    <source>
        <dbReference type="Proteomes" id="UP001596353"/>
    </source>
</evidence>
<proteinExistence type="predicted"/>
<dbReference type="EMBL" id="JBHSWG010000004">
    <property type="protein sequence ID" value="MFC6762365.1"/>
    <property type="molecule type" value="Genomic_DNA"/>
</dbReference>
<comment type="caution">
    <text evidence="2">The sequence shown here is derived from an EMBL/GenBank/DDBJ whole genome shotgun (WGS) entry which is preliminary data.</text>
</comment>
<dbReference type="CDD" id="cd04301">
    <property type="entry name" value="NAT_SF"/>
    <property type="match status" value="1"/>
</dbReference>
<organism evidence="2 3">
    <name type="scientific">Sulfitobacter porphyrae</name>
    <dbReference type="NCBI Taxonomy" id="1246864"/>
    <lineage>
        <taxon>Bacteria</taxon>
        <taxon>Pseudomonadati</taxon>
        <taxon>Pseudomonadota</taxon>
        <taxon>Alphaproteobacteria</taxon>
        <taxon>Rhodobacterales</taxon>
        <taxon>Roseobacteraceae</taxon>
        <taxon>Sulfitobacter</taxon>
    </lineage>
</organism>